<proteinExistence type="predicted"/>
<organism evidence="1 2">
    <name type="scientific">Paracoccus isoporae</name>
    <dbReference type="NCBI Taxonomy" id="591205"/>
    <lineage>
        <taxon>Bacteria</taxon>
        <taxon>Pseudomonadati</taxon>
        <taxon>Pseudomonadota</taxon>
        <taxon>Alphaproteobacteria</taxon>
        <taxon>Rhodobacterales</taxon>
        <taxon>Paracoccaceae</taxon>
        <taxon>Paracoccus</taxon>
    </lineage>
</organism>
<name>A0A1G6WVD4_9RHOB</name>
<gene>
    <name evidence="1" type="ORF">SAMN05421538_102231</name>
</gene>
<dbReference type="OrthoDB" id="7347529at2"/>
<dbReference type="EMBL" id="FNAH01000002">
    <property type="protein sequence ID" value="SDD69781.1"/>
    <property type="molecule type" value="Genomic_DNA"/>
</dbReference>
<dbReference type="Proteomes" id="UP000199344">
    <property type="component" value="Unassembled WGS sequence"/>
</dbReference>
<dbReference type="STRING" id="591205.SAMN05421538_102231"/>
<dbReference type="AlphaFoldDB" id="A0A1G6WVD4"/>
<protein>
    <recommendedName>
        <fullName evidence="3">Glycolipid-binding</fullName>
    </recommendedName>
</protein>
<dbReference type="SUPFAM" id="SSF159275">
    <property type="entry name" value="PA1994-like"/>
    <property type="match status" value="1"/>
</dbReference>
<dbReference type="InterPro" id="IPR009467">
    <property type="entry name" value="Glycolipid-bd_prot_put"/>
</dbReference>
<evidence type="ECO:0000313" key="2">
    <source>
        <dbReference type="Proteomes" id="UP000199344"/>
    </source>
</evidence>
<evidence type="ECO:0000313" key="1">
    <source>
        <dbReference type="EMBL" id="SDD69781.1"/>
    </source>
</evidence>
<dbReference type="Pfam" id="PF06475">
    <property type="entry name" value="Glycolipid_bind"/>
    <property type="match status" value="1"/>
</dbReference>
<dbReference type="RefSeq" id="WP_090521374.1">
    <property type="nucleotide sequence ID" value="NZ_FNAH01000002.1"/>
</dbReference>
<keyword evidence="2" id="KW-1185">Reference proteome</keyword>
<sequence>MAGDPQILWRRLDLPGHDACRIWQDSSGQGLDGVAVWLDAAGPAHLSYLVVCDDVWRTRSARVQGRVGQREITLSIQRSPEGDWRIGGEEIPDLHGLQDIDLGFTPATNTLPIRRMRASGSDGGDLAAAWLDAADWRLKLLPQTYRLAGDIWHYASPRHDFAADLSVNTDGFVTDYPGLWIEEGADGKP</sequence>
<accession>A0A1G6WVD4</accession>
<evidence type="ECO:0008006" key="3">
    <source>
        <dbReference type="Google" id="ProtNLM"/>
    </source>
</evidence>
<reference evidence="1 2" key="1">
    <citation type="submission" date="2016-10" db="EMBL/GenBank/DDBJ databases">
        <authorList>
            <person name="de Groot N.N."/>
        </authorList>
    </citation>
    <scope>NUCLEOTIDE SEQUENCE [LARGE SCALE GENOMIC DNA]</scope>
    <source>
        <strain evidence="1 2">DSM 22220</strain>
    </source>
</reference>